<name>A0A7N2L3Z4_QUELO</name>
<dbReference type="Pfam" id="PF00201">
    <property type="entry name" value="UDPGT"/>
    <property type="match status" value="1"/>
</dbReference>
<dbReference type="EnsemblPlants" id="QL03p009665:mrna">
    <property type="protein sequence ID" value="QL03p009665:mrna"/>
    <property type="gene ID" value="QL03p009665"/>
</dbReference>
<dbReference type="PANTHER" id="PTHR11926">
    <property type="entry name" value="GLUCOSYL/GLUCURONOSYL TRANSFERASES"/>
    <property type="match status" value="1"/>
</dbReference>
<dbReference type="CDD" id="cd03784">
    <property type="entry name" value="GT1_Gtf-like"/>
    <property type="match status" value="1"/>
</dbReference>
<keyword evidence="3" id="KW-0808">Transferase</keyword>
<dbReference type="Proteomes" id="UP000594261">
    <property type="component" value="Chromosome 3"/>
</dbReference>
<dbReference type="SUPFAM" id="SSF53756">
    <property type="entry name" value="UDP-Glycosyltransferase/glycogen phosphorylase"/>
    <property type="match status" value="1"/>
</dbReference>
<reference evidence="4 5" key="1">
    <citation type="journal article" date="2016" name="G3 (Bethesda)">
        <title>First Draft Assembly and Annotation of the Genome of a California Endemic Oak Quercus lobata Nee (Fagaceae).</title>
        <authorList>
            <person name="Sork V.L."/>
            <person name="Fitz-Gibbon S.T."/>
            <person name="Puiu D."/>
            <person name="Crepeau M."/>
            <person name="Gugger P.F."/>
            <person name="Sherman R."/>
            <person name="Stevens K."/>
            <person name="Langley C.H."/>
            <person name="Pellegrini M."/>
            <person name="Salzberg S.L."/>
        </authorList>
    </citation>
    <scope>NUCLEOTIDE SEQUENCE [LARGE SCALE GENOMIC DNA]</scope>
    <source>
        <strain evidence="4 5">cv. SW786</strain>
    </source>
</reference>
<reference evidence="4" key="2">
    <citation type="submission" date="2021-01" db="UniProtKB">
        <authorList>
            <consortium name="EnsemblPlants"/>
        </authorList>
    </citation>
    <scope>IDENTIFICATION</scope>
</reference>
<dbReference type="GO" id="GO:0080043">
    <property type="term" value="F:quercetin 3-O-glucosyltransferase activity"/>
    <property type="evidence" value="ECO:0007669"/>
    <property type="project" value="TreeGrafter"/>
</dbReference>
<dbReference type="GO" id="GO:0080044">
    <property type="term" value="F:quercetin 7-O-glucosyltransferase activity"/>
    <property type="evidence" value="ECO:0007669"/>
    <property type="project" value="TreeGrafter"/>
</dbReference>
<dbReference type="InParanoid" id="A0A7N2L3Z4"/>
<dbReference type="Gramene" id="QL03p009665:mrna">
    <property type="protein sequence ID" value="QL03p009665:mrna"/>
    <property type="gene ID" value="QL03p009665"/>
</dbReference>
<dbReference type="PANTHER" id="PTHR11926:SF1494">
    <property type="entry name" value="FLAVONOL 3-O-GLUCOSYLTRANSFERASE UGT76E12-RELATED"/>
    <property type="match status" value="1"/>
</dbReference>
<dbReference type="AlphaFoldDB" id="A0A7N2L3Z4"/>
<proteinExistence type="inferred from homology"/>
<dbReference type="EMBL" id="LRBV02000003">
    <property type="status" value="NOT_ANNOTATED_CDS"/>
    <property type="molecule type" value="Genomic_DNA"/>
</dbReference>
<protein>
    <submittedName>
        <fullName evidence="4">Uncharacterized protein</fullName>
    </submittedName>
</protein>
<dbReference type="InterPro" id="IPR002213">
    <property type="entry name" value="UDP_glucos_trans"/>
</dbReference>
<dbReference type="Gene3D" id="3.40.50.2000">
    <property type="entry name" value="Glycogen Phosphorylase B"/>
    <property type="match status" value="2"/>
</dbReference>
<evidence type="ECO:0000256" key="3">
    <source>
        <dbReference type="ARBA" id="ARBA00022679"/>
    </source>
</evidence>
<dbReference type="FunFam" id="3.40.50.2000:FF:000138">
    <property type="entry name" value="Glycosyltransferase"/>
    <property type="match status" value="1"/>
</dbReference>
<evidence type="ECO:0000313" key="4">
    <source>
        <dbReference type="EnsemblPlants" id="QL03p009665:mrna"/>
    </source>
</evidence>
<evidence type="ECO:0000256" key="2">
    <source>
        <dbReference type="ARBA" id="ARBA00022676"/>
    </source>
</evidence>
<accession>A0A7N2L3Z4</accession>
<sequence length="466" mass="52674">MESITFRHVAAIPFPCQGHINAMMGVCKSLSSKQGHGILITIVVTEEWLSCICGSDPSKPNDNSNNTIRFATIPNVVAREKMGDFGPSNEVVKAKMEAPVEELLDRLDPPVDRIIADFELQWPLEFAIRKEIPIASLWSISAFFFSMLHRYYVFTQHHHLPLHFIDDEDNRVENIPGISSTDLKDLRIVFHENNPKGMEEILNCFSMVSKAQYLLVNSFYELEAPTFDSLKATFPFPVYPIGPTNRYLEPKLDQHSSFTTTSTIDYLKWLDSQPAGSVLYVSFGSFFELSSTQMDEFAVALCSSGVRFLWVARGEASRLKETCGGDKGLVVPWCDQLRVLCHPSVGGFWSHSGWNSVQETIYAGIPMLAFPLFLDQVPNSRKIEEDWKIGWRVKRAEIGSEILVATEDILQHIQRFMDLESCEGKETRKRARELKNMCDQATAKGGSFDSHLDAFVSDFLEGNINH</sequence>
<organism evidence="4 5">
    <name type="scientific">Quercus lobata</name>
    <name type="common">Valley oak</name>
    <dbReference type="NCBI Taxonomy" id="97700"/>
    <lineage>
        <taxon>Eukaryota</taxon>
        <taxon>Viridiplantae</taxon>
        <taxon>Streptophyta</taxon>
        <taxon>Embryophyta</taxon>
        <taxon>Tracheophyta</taxon>
        <taxon>Spermatophyta</taxon>
        <taxon>Magnoliopsida</taxon>
        <taxon>eudicotyledons</taxon>
        <taxon>Gunneridae</taxon>
        <taxon>Pentapetalae</taxon>
        <taxon>rosids</taxon>
        <taxon>fabids</taxon>
        <taxon>Fagales</taxon>
        <taxon>Fagaceae</taxon>
        <taxon>Quercus</taxon>
    </lineage>
</organism>
<keyword evidence="2" id="KW-0328">Glycosyltransferase</keyword>
<comment type="similarity">
    <text evidence="1">Belongs to the UDP-glycosyltransferase family.</text>
</comment>
<evidence type="ECO:0000313" key="5">
    <source>
        <dbReference type="Proteomes" id="UP000594261"/>
    </source>
</evidence>
<keyword evidence="5" id="KW-1185">Reference proteome</keyword>
<evidence type="ECO:0000256" key="1">
    <source>
        <dbReference type="ARBA" id="ARBA00009995"/>
    </source>
</evidence>